<evidence type="ECO:0000259" key="8">
    <source>
        <dbReference type="Pfam" id="PF02326"/>
    </source>
</evidence>
<feature type="domain" description="ATP synthase YMF19-like N-terminal" evidence="8">
    <location>
        <begin position="2"/>
        <end position="50"/>
    </location>
</feature>
<dbReference type="GeneID" id="63383785"/>
<protein>
    <submittedName>
        <fullName evidence="9">ATP synthase F0 subunit 8</fullName>
    </submittedName>
</protein>
<keyword evidence="6" id="KW-0066">ATP synthesis</keyword>
<proteinExistence type="predicted"/>
<dbReference type="AlphaFoldDB" id="A0A7T8V7V2"/>
<evidence type="ECO:0000256" key="5">
    <source>
        <dbReference type="ARBA" id="ARBA00023136"/>
    </source>
</evidence>
<feature type="transmembrane region" description="Helical" evidence="7">
    <location>
        <begin position="12"/>
        <end position="32"/>
    </location>
</feature>
<gene>
    <name evidence="9" type="primary">atp8</name>
</gene>
<organism evidence="9">
    <name type="scientific">Aplysina gerardogreeni</name>
    <dbReference type="NCBI Taxonomy" id="1171991"/>
    <lineage>
        <taxon>Eukaryota</taxon>
        <taxon>Metazoa</taxon>
        <taxon>Porifera</taxon>
        <taxon>Demospongiae</taxon>
        <taxon>Verongimorpha</taxon>
        <taxon>Verongiida</taxon>
        <taxon>Aplysinidae</taxon>
        <taxon>Aplysina</taxon>
    </lineage>
</organism>
<evidence type="ECO:0000256" key="2">
    <source>
        <dbReference type="ARBA" id="ARBA00022692"/>
    </source>
</evidence>
<geneLocation type="mitochondrion" evidence="9"/>
<comment type="subcellular location">
    <subcellularLocation>
        <location evidence="1">Mitochondrion membrane</location>
    </subcellularLocation>
</comment>
<keyword evidence="4 9" id="KW-0496">Mitochondrion</keyword>
<dbReference type="GO" id="GO:0031966">
    <property type="term" value="C:mitochondrial membrane"/>
    <property type="evidence" value="ECO:0007669"/>
    <property type="project" value="UniProtKB-SubCell"/>
</dbReference>
<evidence type="ECO:0000313" key="9">
    <source>
        <dbReference type="EMBL" id="QQQ89093.1"/>
    </source>
</evidence>
<keyword evidence="2 7" id="KW-0812">Transmembrane</keyword>
<reference evidence="9" key="1">
    <citation type="journal article" date="2019" name="Mitochondrial DNA Part B Resour">
        <title>The complete mitogenome of the Eastern Pacific sponge Aplysina gerardogreeni (Demospongiae, Verongida, Aplysinidae).</title>
        <authorList>
            <person name="Salas-Castaneda M.R."/>
            <person name="Castillo-Paez A."/>
            <person name="Rocha-Olivares A."/>
            <person name="Cruz-Barraza J.A."/>
        </authorList>
    </citation>
    <scope>NUCLEOTIDE SEQUENCE</scope>
</reference>
<accession>A0A7T8V7V2</accession>
<dbReference type="GO" id="GO:0006754">
    <property type="term" value="P:ATP biosynthetic process"/>
    <property type="evidence" value="ECO:0007669"/>
    <property type="project" value="UniProtKB-KW"/>
</dbReference>
<dbReference type="Pfam" id="PF02326">
    <property type="entry name" value="YMF19"/>
    <property type="match status" value="1"/>
</dbReference>
<name>A0A7T8V7V2_9METZ</name>
<sequence>MPQLDLTSFLTQYTWVLITLFILFSILVSSILPKIQQQLAVRSKPYSPSLNLVSWEEANAQFNIFKRLFLHKQDTQC</sequence>
<evidence type="ECO:0000256" key="7">
    <source>
        <dbReference type="SAM" id="Phobius"/>
    </source>
</evidence>
<dbReference type="RefSeq" id="YP_010035857.1">
    <property type="nucleotide sequence ID" value="NC_053937.1"/>
</dbReference>
<evidence type="ECO:0000256" key="1">
    <source>
        <dbReference type="ARBA" id="ARBA00004325"/>
    </source>
</evidence>
<keyword evidence="3 7" id="KW-1133">Transmembrane helix</keyword>
<dbReference type="EMBL" id="MN082378">
    <property type="protein sequence ID" value="QQQ89093.1"/>
    <property type="molecule type" value="Genomic_DNA"/>
</dbReference>
<keyword evidence="5 7" id="KW-0472">Membrane</keyword>
<evidence type="ECO:0000256" key="4">
    <source>
        <dbReference type="ARBA" id="ARBA00023128"/>
    </source>
</evidence>
<dbReference type="InterPro" id="IPR003319">
    <property type="entry name" value="YMF19-like_N"/>
</dbReference>
<evidence type="ECO:0000256" key="6">
    <source>
        <dbReference type="ARBA" id="ARBA00023310"/>
    </source>
</evidence>
<evidence type="ECO:0000256" key="3">
    <source>
        <dbReference type="ARBA" id="ARBA00022989"/>
    </source>
</evidence>